<name>A0A268S6B4_SHOCL</name>
<dbReference type="Gene3D" id="1.10.287.130">
    <property type="match status" value="1"/>
</dbReference>
<evidence type="ECO:0000256" key="4">
    <source>
        <dbReference type="ARBA" id="ARBA00022475"/>
    </source>
</evidence>
<dbReference type="InterPro" id="IPR003661">
    <property type="entry name" value="HisK_dim/P_dom"/>
</dbReference>
<evidence type="ECO:0000256" key="11">
    <source>
        <dbReference type="ARBA" id="ARBA00022989"/>
    </source>
</evidence>
<dbReference type="PANTHER" id="PTHR43547">
    <property type="entry name" value="TWO-COMPONENT HISTIDINE KINASE"/>
    <property type="match status" value="1"/>
</dbReference>
<reference evidence="18 19" key="1">
    <citation type="submission" date="2017-07" db="EMBL/GenBank/DDBJ databases">
        <title>Isolation and whole genome analysis of endospore-forming bacteria from heroin.</title>
        <authorList>
            <person name="Kalinowski J."/>
            <person name="Ahrens B."/>
            <person name="Al-Dilaimi A."/>
            <person name="Winkler A."/>
            <person name="Wibberg D."/>
            <person name="Schleenbecker U."/>
            <person name="Ruckert C."/>
            <person name="Wolfel R."/>
            <person name="Grass G."/>
        </authorList>
    </citation>
    <scope>NUCLEOTIDE SEQUENCE [LARGE SCALE GENOMIC DNA]</scope>
    <source>
        <strain evidence="17 18">7523-2</strain>
        <strain evidence="16 19">7539</strain>
    </source>
</reference>
<dbReference type="Gene3D" id="3.30.565.10">
    <property type="entry name" value="Histidine kinase-like ATPase, C-terminal domain"/>
    <property type="match status" value="1"/>
</dbReference>
<sequence>MSSEKWCEGNVGCMVIEKLLINVFVIMVPLIIYSLKAEGGWKIQRSLTMFHFMSGAVILCMSFSIRQGDVFWDLRYIPILLAFLYGGKRAGWGVTAVSAVFRLIVGGDLTGFALVHFLLSALLFSIFTNRFYQLPSKWPRLKFVSLVSLWPVLIQVTLSLIIMQWLFRDSYLPAMWGVAVYYAIFGVGAMFLITYLYETLLERDRVIAESLRAEKYNSLNELAATIAHEVRNPLTVVKGFVQLMAEGEKKNQYHALIVGELNRAEAIINEYLSAAKPKMDQQRVFSVEETVHSVVSLLRPYAAKGHVQLSVESSEETLWVWADQNKLKQALLNFIKNGIEATPPNGSVSIKLDKTAKKKLLLTIEDTGVGMTKEQLKQIGTAYFTTKDSGTGIGTMVSIRMIEMMGGHVSYASKPKKGTCVHIMLPLYDK</sequence>
<comment type="subcellular location">
    <subcellularLocation>
        <location evidence="2">Cell membrane</location>
        <topology evidence="2">Multi-pass membrane protein</topology>
    </subcellularLocation>
</comment>
<feature type="transmembrane region" description="Helical" evidence="14">
    <location>
        <begin position="144"/>
        <end position="167"/>
    </location>
</feature>
<dbReference type="GO" id="GO:0005886">
    <property type="term" value="C:plasma membrane"/>
    <property type="evidence" value="ECO:0007669"/>
    <property type="project" value="UniProtKB-SubCell"/>
</dbReference>
<dbReference type="PROSITE" id="PS50109">
    <property type="entry name" value="HIS_KIN"/>
    <property type="match status" value="1"/>
</dbReference>
<keyword evidence="8" id="KW-0547">Nucleotide-binding</keyword>
<dbReference type="InterPro" id="IPR036890">
    <property type="entry name" value="HATPase_C_sf"/>
</dbReference>
<keyword evidence="7 14" id="KW-0812">Transmembrane</keyword>
<keyword evidence="9" id="KW-0418">Kinase</keyword>
<keyword evidence="12" id="KW-0902">Two-component regulatory system</keyword>
<dbReference type="PRINTS" id="PR00344">
    <property type="entry name" value="BCTRLSENSOR"/>
</dbReference>
<evidence type="ECO:0000313" key="16">
    <source>
        <dbReference type="EMBL" id="PAE87420.1"/>
    </source>
</evidence>
<evidence type="ECO:0000313" key="17">
    <source>
        <dbReference type="EMBL" id="PAF28054.1"/>
    </source>
</evidence>
<feature type="transmembrane region" description="Helical" evidence="14">
    <location>
        <begin position="179"/>
        <end position="197"/>
    </location>
</feature>
<dbReference type="SMART" id="SM00387">
    <property type="entry name" value="HATPase_c"/>
    <property type="match status" value="1"/>
</dbReference>
<evidence type="ECO:0000256" key="1">
    <source>
        <dbReference type="ARBA" id="ARBA00000085"/>
    </source>
</evidence>
<keyword evidence="5" id="KW-0597">Phosphoprotein</keyword>
<evidence type="ECO:0000256" key="12">
    <source>
        <dbReference type="ARBA" id="ARBA00023012"/>
    </source>
</evidence>
<dbReference type="InterPro" id="IPR003594">
    <property type="entry name" value="HATPase_dom"/>
</dbReference>
<evidence type="ECO:0000256" key="13">
    <source>
        <dbReference type="ARBA" id="ARBA00023136"/>
    </source>
</evidence>
<evidence type="ECO:0000256" key="5">
    <source>
        <dbReference type="ARBA" id="ARBA00022553"/>
    </source>
</evidence>
<dbReference type="Gene3D" id="1.10.1760.20">
    <property type="match status" value="1"/>
</dbReference>
<dbReference type="InterPro" id="IPR036097">
    <property type="entry name" value="HisK_dim/P_sf"/>
</dbReference>
<dbReference type="GO" id="GO:0005524">
    <property type="term" value="F:ATP binding"/>
    <property type="evidence" value="ECO:0007669"/>
    <property type="project" value="UniProtKB-KW"/>
</dbReference>
<dbReference type="CDD" id="cd00082">
    <property type="entry name" value="HisKA"/>
    <property type="match status" value="1"/>
</dbReference>
<dbReference type="Pfam" id="PF02518">
    <property type="entry name" value="HATPase_c"/>
    <property type="match status" value="1"/>
</dbReference>
<organism evidence="17 18">
    <name type="scientific">Shouchella clausii</name>
    <name type="common">Alkalihalobacillus clausii</name>
    <dbReference type="NCBI Taxonomy" id="79880"/>
    <lineage>
        <taxon>Bacteria</taxon>
        <taxon>Bacillati</taxon>
        <taxon>Bacillota</taxon>
        <taxon>Bacilli</taxon>
        <taxon>Bacillales</taxon>
        <taxon>Bacillaceae</taxon>
        <taxon>Shouchella</taxon>
    </lineage>
</organism>
<dbReference type="SMART" id="SM00388">
    <property type="entry name" value="HisKA"/>
    <property type="match status" value="1"/>
</dbReference>
<keyword evidence="13 14" id="KW-0472">Membrane</keyword>
<comment type="catalytic activity">
    <reaction evidence="1">
        <text>ATP + protein L-histidine = ADP + protein N-phospho-L-histidine.</text>
        <dbReference type="EC" id="2.7.13.3"/>
    </reaction>
</comment>
<dbReference type="InterPro" id="IPR004358">
    <property type="entry name" value="Sig_transdc_His_kin-like_C"/>
</dbReference>
<dbReference type="GO" id="GO:0071555">
    <property type="term" value="P:cell wall organization"/>
    <property type="evidence" value="ECO:0007669"/>
    <property type="project" value="InterPro"/>
</dbReference>
<dbReference type="EC" id="2.7.13.3" evidence="3"/>
<evidence type="ECO:0000256" key="10">
    <source>
        <dbReference type="ARBA" id="ARBA00022840"/>
    </source>
</evidence>
<dbReference type="PANTHER" id="PTHR43547:SF2">
    <property type="entry name" value="HYBRID SIGNAL TRANSDUCTION HISTIDINE KINASE C"/>
    <property type="match status" value="1"/>
</dbReference>
<dbReference type="InterPro" id="IPR011620">
    <property type="entry name" value="Sig_transdc_His_kinase_LytS_TM"/>
</dbReference>
<evidence type="ECO:0000256" key="7">
    <source>
        <dbReference type="ARBA" id="ARBA00022692"/>
    </source>
</evidence>
<keyword evidence="11 14" id="KW-1133">Transmembrane helix</keyword>
<evidence type="ECO:0000313" key="19">
    <source>
        <dbReference type="Proteomes" id="UP000216207"/>
    </source>
</evidence>
<dbReference type="Pfam" id="PF07694">
    <property type="entry name" value="5TM-5TMR_LYT"/>
    <property type="match status" value="1"/>
</dbReference>
<evidence type="ECO:0000313" key="18">
    <source>
        <dbReference type="Proteomes" id="UP000216133"/>
    </source>
</evidence>
<keyword evidence="6" id="KW-0808">Transferase</keyword>
<proteinExistence type="predicted"/>
<feature type="transmembrane region" description="Helical" evidence="14">
    <location>
        <begin position="47"/>
        <end position="65"/>
    </location>
</feature>
<feature type="transmembrane region" description="Helical" evidence="14">
    <location>
        <begin position="19"/>
        <end position="35"/>
    </location>
</feature>
<evidence type="ECO:0000256" key="9">
    <source>
        <dbReference type="ARBA" id="ARBA00022777"/>
    </source>
</evidence>
<dbReference type="InterPro" id="IPR005467">
    <property type="entry name" value="His_kinase_dom"/>
</dbReference>
<dbReference type="SUPFAM" id="SSF47384">
    <property type="entry name" value="Homodimeric domain of signal transducing histidine kinase"/>
    <property type="match status" value="1"/>
</dbReference>
<evidence type="ECO:0000256" key="6">
    <source>
        <dbReference type="ARBA" id="ARBA00022679"/>
    </source>
</evidence>
<protein>
    <recommendedName>
        <fullName evidence="3">histidine kinase</fullName>
        <ecNumber evidence="3">2.7.13.3</ecNumber>
    </recommendedName>
</protein>
<comment type="caution">
    <text evidence="17">The sequence shown here is derived from an EMBL/GenBank/DDBJ whole genome shotgun (WGS) entry which is preliminary data.</text>
</comment>
<accession>A0A268S6B4</accession>
<feature type="transmembrane region" description="Helical" evidence="14">
    <location>
        <begin position="111"/>
        <end position="132"/>
    </location>
</feature>
<dbReference type="GO" id="GO:0000155">
    <property type="term" value="F:phosphorelay sensor kinase activity"/>
    <property type="evidence" value="ECO:0007669"/>
    <property type="project" value="InterPro"/>
</dbReference>
<keyword evidence="10" id="KW-0067">ATP-binding</keyword>
<dbReference type="Proteomes" id="UP000216207">
    <property type="component" value="Unassembled WGS sequence"/>
</dbReference>
<evidence type="ECO:0000259" key="15">
    <source>
        <dbReference type="PROSITE" id="PS50109"/>
    </source>
</evidence>
<dbReference type="AlphaFoldDB" id="A0A268S6B4"/>
<evidence type="ECO:0000256" key="2">
    <source>
        <dbReference type="ARBA" id="ARBA00004651"/>
    </source>
</evidence>
<dbReference type="Proteomes" id="UP000216133">
    <property type="component" value="Unassembled WGS sequence"/>
</dbReference>
<evidence type="ECO:0000256" key="8">
    <source>
        <dbReference type="ARBA" id="ARBA00022741"/>
    </source>
</evidence>
<keyword evidence="4" id="KW-1003">Cell membrane</keyword>
<feature type="domain" description="Histidine kinase" evidence="15">
    <location>
        <begin position="225"/>
        <end position="429"/>
    </location>
</feature>
<evidence type="ECO:0000256" key="14">
    <source>
        <dbReference type="SAM" id="Phobius"/>
    </source>
</evidence>
<dbReference type="EMBL" id="NPCC01000034">
    <property type="protein sequence ID" value="PAE87420.1"/>
    <property type="molecule type" value="Genomic_DNA"/>
</dbReference>
<dbReference type="EMBL" id="NPBS01000001">
    <property type="protein sequence ID" value="PAF28054.1"/>
    <property type="molecule type" value="Genomic_DNA"/>
</dbReference>
<dbReference type="Pfam" id="PF00512">
    <property type="entry name" value="HisKA"/>
    <property type="match status" value="1"/>
</dbReference>
<evidence type="ECO:0000256" key="3">
    <source>
        <dbReference type="ARBA" id="ARBA00012438"/>
    </source>
</evidence>
<dbReference type="SUPFAM" id="SSF55874">
    <property type="entry name" value="ATPase domain of HSP90 chaperone/DNA topoisomerase II/histidine kinase"/>
    <property type="match status" value="1"/>
</dbReference>
<gene>
    <name evidence="17" type="ORF">CHH61_00165</name>
    <name evidence="16" type="ORF">CHH72_18355</name>
</gene>